<proteinExistence type="predicted"/>
<gene>
    <name evidence="2" type="primary">LOC141577670</name>
</gene>
<keyword evidence="1" id="KW-1185">Reference proteome</keyword>
<accession>A0AC58QAM3</accession>
<reference evidence="2" key="1">
    <citation type="submission" date="2025-08" db="UniProtKB">
        <authorList>
            <consortium name="RefSeq"/>
        </authorList>
    </citation>
    <scope>IDENTIFICATION</scope>
    <source>
        <tissue evidence="2">Blood</tissue>
    </source>
</reference>
<evidence type="ECO:0000313" key="1">
    <source>
        <dbReference type="Proteomes" id="UP001732780"/>
    </source>
</evidence>
<dbReference type="RefSeq" id="XP_074219344.1">
    <property type="nucleotide sequence ID" value="XM_074363243.1"/>
</dbReference>
<name>A0AC58QAM3_CAMBA</name>
<protein>
    <submittedName>
        <fullName evidence="2">Trafficking protein particle complex subunit 9-like isoform X1</fullName>
    </submittedName>
</protein>
<evidence type="ECO:0000313" key="2">
    <source>
        <dbReference type="RefSeq" id="XP_074219344.1"/>
    </source>
</evidence>
<dbReference type="Proteomes" id="UP001732780">
    <property type="component" value="Chromosome 5"/>
</dbReference>
<organism evidence="1 2">
    <name type="scientific">Camelus bactrianus</name>
    <name type="common">Bactrian camel</name>
    <dbReference type="NCBI Taxonomy" id="9837"/>
    <lineage>
        <taxon>Eukaryota</taxon>
        <taxon>Metazoa</taxon>
        <taxon>Chordata</taxon>
        <taxon>Craniata</taxon>
        <taxon>Vertebrata</taxon>
        <taxon>Euteleostomi</taxon>
        <taxon>Mammalia</taxon>
        <taxon>Eutheria</taxon>
        <taxon>Laurasiatheria</taxon>
        <taxon>Artiodactyla</taxon>
        <taxon>Tylopoda</taxon>
        <taxon>Camelidae</taxon>
        <taxon>Camelus</taxon>
    </lineage>
</organism>
<sequence>MNIPDYVQCAEDHQTLPVVVQPVGIISEENFFCIYKRISLVRQIIPCGSQWALCIHYSQHYAAENGWSDFQTHRKVVGLVTITDCLLAKTFEKLHVQRSCMAPRSMTLGSLSLCCMGRWPSSRAPTWPSIYEDCRVVEKKFEDFTESLFIMLKSKCLDCASDNLGTRSSCSTSCLRRRTLWDWTQSAGKSTWMPGHPGCVKGCFPTSRKGSARRRSTDPLCLGSTDELFWAAYPPTFCSVSLCIHRDVPRAEEDELADVVAWAKLRTQMPAPCHSQAGSIPVTCHLLLSPQASVNVGTSVQRKQGPTSPPGQNGALTSSSIHPDTGTDTGRAQKFLSPEDTTDKPKGATPFYSSVRMPVTELEVCSQTLHVLAIQKRTLEASKFLQNAFYFHLRQIRRLRIKSSLFWVELIINDGKL</sequence>